<dbReference type="RefSeq" id="WP_138140001.1">
    <property type="nucleotide sequence ID" value="NZ_VBUF01000005.1"/>
</dbReference>
<proteinExistence type="predicted"/>
<evidence type="ECO:0000313" key="2">
    <source>
        <dbReference type="Proteomes" id="UP000308001"/>
    </source>
</evidence>
<evidence type="ECO:0000313" key="1">
    <source>
        <dbReference type="EMBL" id="TLS71046.1"/>
    </source>
</evidence>
<sequence length="141" mass="16547">MKLFEKYSINGDFTNYSLENMLKDLDVEQSLINQIIIRYSTSNLTKEFIEQLKKLKEDENPINLILQFFLMADKMKPITCDKKTLSKLTGLTERMIDEKRRARKLPFIQLSGGSESGRKIIVYDPEEVSNYLFKEKVRVIT</sequence>
<dbReference type="AlphaFoldDB" id="A0A5R9H196"/>
<organism evidence="1 2">
    <name type="scientific">Aliarcobacter thereius</name>
    <dbReference type="NCBI Taxonomy" id="544718"/>
    <lineage>
        <taxon>Bacteria</taxon>
        <taxon>Pseudomonadati</taxon>
        <taxon>Campylobacterota</taxon>
        <taxon>Epsilonproteobacteria</taxon>
        <taxon>Campylobacterales</taxon>
        <taxon>Arcobacteraceae</taxon>
        <taxon>Aliarcobacter</taxon>
    </lineage>
</organism>
<protein>
    <submittedName>
        <fullName evidence="1">Uncharacterized protein</fullName>
    </submittedName>
</protein>
<dbReference type="EMBL" id="VBUF01000005">
    <property type="protein sequence ID" value="TLS71046.1"/>
    <property type="molecule type" value="Genomic_DNA"/>
</dbReference>
<reference evidence="1 2" key="1">
    <citation type="submission" date="2019-05" db="EMBL/GenBank/DDBJ databases">
        <title>Arcobacter cibarius and Arcobacter thereius providing challenges in identification an antibiotic susceptibility and Quinolone resistance.</title>
        <authorList>
            <person name="Busch A."/>
            <person name="Hanel I."/>
            <person name="Hotzel H."/>
            <person name="Tomaso H."/>
        </authorList>
    </citation>
    <scope>NUCLEOTIDE SEQUENCE [LARGE SCALE GENOMIC DNA]</scope>
    <source>
        <strain evidence="1 2">17CS1191_2</strain>
    </source>
</reference>
<comment type="caution">
    <text evidence="1">The sequence shown here is derived from an EMBL/GenBank/DDBJ whole genome shotgun (WGS) entry which is preliminary data.</text>
</comment>
<name>A0A5R9H196_9BACT</name>
<accession>A0A5R9H196</accession>
<gene>
    <name evidence="1" type="ORF">FE246_08775</name>
</gene>
<dbReference type="Proteomes" id="UP000308001">
    <property type="component" value="Unassembled WGS sequence"/>
</dbReference>